<comment type="caution">
    <text evidence="1">The sequence shown here is derived from an EMBL/GenBank/DDBJ whole genome shotgun (WGS) entry which is preliminary data.</text>
</comment>
<accession>A0A2P5AY64</accession>
<evidence type="ECO:0000313" key="2">
    <source>
        <dbReference type="Proteomes" id="UP000237105"/>
    </source>
</evidence>
<sequence length="56" mass="6107">LKGKEVAEPLVAIIAKSKKKTVTAKKSSPIATPSVIMSQEFIELENLKADQVKQIE</sequence>
<feature type="non-terminal residue" evidence="1">
    <location>
        <position position="1"/>
    </location>
</feature>
<keyword evidence="2" id="KW-1185">Reference proteome</keyword>
<protein>
    <submittedName>
        <fullName evidence="1">Uncharacterized protein</fullName>
    </submittedName>
</protein>
<name>A0A2P5AY64_PARAD</name>
<dbReference type="Proteomes" id="UP000237105">
    <property type="component" value="Unassembled WGS sequence"/>
</dbReference>
<proteinExistence type="predicted"/>
<evidence type="ECO:0000313" key="1">
    <source>
        <dbReference type="EMBL" id="PON41502.1"/>
    </source>
</evidence>
<dbReference type="AlphaFoldDB" id="A0A2P5AY64"/>
<gene>
    <name evidence="1" type="ORF">PanWU01x14_289470</name>
</gene>
<reference evidence="2" key="1">
    <citation type="submission" date="2016-06" db="EMBL/GenBank/DDBJ databases">
        <title>Parallel loss of symbiosis genes in relatives of nitrogen-fixing non-legume Parasponia.</title>
        <authorList>
            <person name="Van Velzen R."/>
            <person name="Holmer R."/>
            <person name="Bu F."/>
            <person name="Rutten L."/>
            <person name="Van Zeijl A."/>
            <person name="Liu W."/>
            <person name="Santuari L."/>
            <person name="Cao Q."/>
            <person name="Sharma T."/>
            <person name="Shen D."/>
            <person name="Roswanjaya Y."/>
            <person name="Wardhani T."/>
            <person name="Kalhor M.S."/>
            <person name="Jansen J."/>
            <person name="Van den Hoogen J."/>
            <person name="Gungor B."/>
            <person name="Hartog M."/>
            <person name="Hontelez J."/>
            <person name="Verver J."/>
            <person name="Yang W.-C."/>
            <person name="Schijlen E."/>
            <person name="Repin R."/>
            <person name="Schilthuizen M."/>
            <person name="Schranz E."/>
            <person name="Heidstra R."/>
            <person name="Miyata K."/>
            <person name="Fedorova E."/>
            <person name="Kohlen W."/>
            <person name="Bisseling T."/>
            <person name="Smit S."/>
            <person name="Geurts R."/>
        </authorList>
    </citation>
    <scope>NUCLEOTIDE SEQUENCE [LARGE SCALE GENOMIC DNA]</scope>
    <source>
        <strain evidence="2">cv. WU1-14</strain>
    </source>
</reference>
<dbReference type="EMBL" id="JXTB01000414">
    <property type="protein sequence ID" value="PON41502.1"/>
    <property type="molecule type" value="Genomic_DNA"/>
</dbReference>
<organism evidence="1 2">
    <name type="scientific">Parasponia andersonii</name>
    <name type="common">Sponia andersonii</name>
    <dbReference type="NCBI Taxonomy" id="3476"/>
    <lineage>
        <taxon>Eukaryota</taxon>
        <taxon>Viridiplantae</taxon>
        <taxon>Streptophyta</taxon>
        <taxon>Embryophyta</taxon>
        <taxon>Tracheophyta</taxon>
        <taxon>Spermatophyta</taxon>
        <taxon>Magnoliopsida</taxon>
        <taxon>eudicotyledons</taxon>
        <taxon>Gunneridae</taxon>
        <taxon>Pentapetalae</taxon>
        <taxon>rosids</taxon>
        <taxon>fabids</taxon>
        <taxon>Rosales</taxon>
        <taxon>Cannabaceae</taxon>
        <taxon>Parasponia</taxon>
    </lineage>
</organism>